<dbReference type="InterPro" id="IPR002347">
    <property type="entry name" value="SDR_fam"/>
</dbReference>
<dbReference type="CDD" id="cd05233">
    <property type="entry name" value="SDR_c"/>
    <property type="match status" value="1"/>
</dbReference>
<accession>A0ABW9UTY3</accession>
<dbReference type="PROSITE" id="PS00061">
    <property type="entry name" value="ADH_SHORT"/>
    <property type="match status" value="1"/>
</dbReference>
<protein>
    <submittedName>
        <fullName evidence="4">SDR family NAD(P)-dependent oxidoreductase</fullName>
    </submittedName>
</protein>
<dbReference type="InterPro" id="IPR036291">
    <property type="entry name" value="NAD(P)-bd_dom_sf"/>
</dbReference>
<dbReference type="InterPro" id="IPR057326">
    <property type="entry name" value="KR_dom"/>
</dbReference>
<feature type="domain" description="Ketoreductase" evidence="3">
    <location>
        <begin position="10"/>
        <end position="190"/>
    </location>
</feature>
<organism evidence="4 5">
    <name type="scientific">Pelagerythrobacter marinus</name>
    <dbReference type="NCBI Taxonomy" id="538382"/>
    <lineage>
        <taxon>Bacteria</taxon>
        <taxon>Pseudomonadati</taxon>
        <taxon>Pseudomonadota</taxon>
        <taxon>Alphaproteobacteria</taxon>
        <taxon>Sphingomonadales</taxon>
        <taxon>Erythrobacteraceae</taxon>
        <taxon>Pelagerythrobacter</taxon>
    </lineage>
</organism>
<keyword evidence="2" id="KW-0560">Oxidoreductase</keyword>
<dbReference type="Gene3D" id="3.40.50.720">
    <property type="entry name" value="NAD(P)-binding Rossmann-like Domain"/>
    <property type="match status" value="1"/>
</dbReference>
<dbReference type="SMART" id="SM00822">
    <property type="entry name" value="PKS_KR"/>
    <property type="match status" value="1"/>
</dbReference>
<keyword evidence="5" id="KW-1185">Reference proteome</keyword>
<dbReference type="RefSeq" id="WP_160732042.1">
    <property type="nucleotide sequence ID" value="NZ_WTYO01000001.1"/>
</dbReference>
<dbReference type="SUPFAM" id="SSF51735">
    <property type="entry name" value="NAD(P)-binding Rossmann-fold domains"/>
    <property type="match status" value="1"/>
</dbReference>
<dbReference type="InterPro" id="IPR020904">
    <property type="entry name" value="Sc_DH/Rdtase_CS"/>
</dbReference>
<dbReference type="EMBL" id="WTYO01000001">
    <property type="protein sequence ID" value="MXO67377.1"/>
    <property type="molecule type" value="Genomic_DNA"/>
</dbReference>
<dbReference type="Proteomes" id="UP000444401">
    <property type="component" value="Unassembled WGS sequence"/>
</dbReference>
<gene>
    <name evidence="4" type="ORF">GRI72_00840</name>
</gene>
<evidence type="ECO:0000313" key="5">
    <source>
        <dbReference type="Proteomes" id="UP000444401"/>
    </source>
</evidence>
<dbReference type="Pfam" id="PF00106">
    <property type="entry name" value="adh_short"/>
    <property type="match status" value="1"/>
</dbReference>
<dbReference type="PANTHER" id="PTHR44196">
    <property type="entry name" value="DEHYDROGENASE/REDUCTASE SDR FAMILY MEMBER 7B"/>
    <property type="match status" value="1"/>
</dbReference>
<comment type="caution">
    <text evidence="4">The sequence shown here is derived from an EMBL/GenBank/DDBJ whole genome shotgun (WGS) entry which is preliminary data.</text>
</comment>
<proteinExistence type="inferred from homology"/>
<dbReference type="PRINTS" id="PR00081">
    <property type="entry name" value="GDHRDH"/>
</dbReference>
<sequence length="265" mass="28253">MADRIERLAGFVLVTGASSGIGLELARLAARDGCSLLLAADRPLDEAEAAARDAGAPSVETVQADLATREGLQQLMAAIGDREVDVLIANAGHGLGRAFVEQDWADIAHVIHTNVTGTTWLLHAIGRKMVARNAGRILVTGSIAGHIPGAYQLVYNSTKSYIDYFCFGLRNELKHTDVAVTCLMPGPTDTRFFARAGMENTDVGQDDDKADPAKVAQDGYEALLGGDAHTVSGFMNKVQDTLAGIIPDTVLAQMHRRMAEPEDAR</sequence>
<name>A0ABW9UTY3_9SPHN</name>
<reference evidence="4 5" key="1">
    <citation type="submission" date="2019-12" db="EMBL/GenBank/DDBJ databases">
        <title>Genomic-based taxomic classification of the family Erythrobacteraceae.</title>
        <authorList>
            <person name="Xu L."/>
        </authorList>
    </citation>
    <scope>NUCLEOTIDE SEQUENCE [LARGE SCALE GENOMIC DNA]</scope>
    <source>
        <strain evidence="4 5">H32</strain>
    </source>
</reference>
<evidence type="ECO:0000313" key="4">
    <source>
        <dbReference type="EMBL" id="MXO67377.1"/>
    </source>
</evidence>
<evidence type="ECO:0000256" key="2">
    <source>
        <dbReference type="ARBA" id="ARBA00023002"/>
    </source>
</evidence>
<comment type="similarity">
    <text evidence="1">Belongs to the short-chain dehydrogenases/reductases (SDR) family.</text>
</comment>
<evidence type="ECO:0000256" key="1">
    <source>
        <dbReference type="ARBA" id="ARBA00006484"/>
    </source>
</evidence>
<evidence type="ECO:0000259" key="3">
    <source>
        <dbReference type="SMART" id="SM00822"/>
    </source>
</evidence>
<dbReference type="PANTHER" id="PTHR44196:SF2">
    <property type="entry name" value="SHORT-CHAIN DEHYDROGENASE-RELATED"/>
    <property type="match status" value="1"/>
</dbReference>